<dbReference type="GO" id="GO:0022857">
    <property type="term" value="F:transmembrane transporter activity"/>
    <property type="evidence" value="ECO:0007669"/>
    <property type="project" value="UniProtKB-UniRule"/>
</dbReference>
<comment type="subunit">
    <text evidence="9">The complex comprises the extracytoplasmic solute receptor protein and the two transmembrane proteins.</text>
</comment>
<accession>A0A9J6PBB1</accession>
<protein>
    <recommendedName>
        <fullName evidence="9">TRAP transporter small permease protein</fullName>
    </recommendedName>
</protein>
<evidence type="ECO:0000256" key="8">
    <source>
        <dbReference type="ARBA" id="ARBA00038436"/>
    </source>
</evidence>
<evidence type="ECO:0000256" key="9">
    <source>
        <dbReference type="RuleBase" id="RU369079"/>
    </source>
</evidence>
<dbReference type="GO" id="GO:0005886">
    <property type="term" value="C:plasma membrane"/>
    <property type="evidence" value="ECO:0007669"/>
    <property type="project" value="UniProtKB-SubCell"/>
</dbReference>
<comment type="subcellular location">
    <subcellularLocation>
        <location evidence="1 9">Cell inner membrane</location>
        <topology evidence="1 9">Multi-pass membrane protein</topology>
    </subcellularLocation>
</comment>
<dbReference type="PROSITE" id="PS51257">
    <property type="entry name" value="PROKAR_LIPOPROTEIN"/>
    <property type="match status" value="1"/>
</dbReference>
<gene>
    <name evidence="11" type="ORF">NJQ99_03355</name>
</gene>
<name>A0A9J6PBB1_9PROT</name>
<evidence type="ECO:0000256" key="2">
    <source>
        <dbReference type="ARBA" id="ARBA00022448"/>
    </source>
</evidence>
<keyword evidence="7 9" id="KW-0472">Membrane</keyword>
<evidence type="ECO:0000256" key="7">
    <source>
        <dbReference type="ARBA" id="ARBA00023136"/>
    </source>
</evidence>
<dbReference type="InterPro" id="IPR055348">
    <property type="entry name" value="DctQ"/>
</dbReference>
<keyword evidence="3" id="KW-1003">Cell membrane</keyword>
<dbReference type="Pfam" id="PF04290">
    <property type="entry name" value="DctQ"/>
    <property type="match status" value="1"/>
</dbReference>
<dbReference type="Proteomes" id="UP001055804">
    <property type="component" value="Unassembled WGS sequence"/>
</dbReference>
<keyword evidence="12" id="KW-1185">Reference proteome</keyword>
<dbReference type="AlphaFoldDB" id="A0A9J6PBB1"/>
<dbReference type="PANTHER" id="PTHR35011">
    <property type="entry name" value="2,3-DIKETO-L-GULONATE TRAP TRANSPORTER SMALL PERMEASE PROTEIN YIAM"/>
    <property type="match status" value="1"/>
</dbReference>
<comment type="caution">
    <text evidence="11">The sequence shown here is derived from an EMBL/GenBank/DDBJ whole genome shotgun (WGS) entry which is preliminary data.</text>
</comment>
<dbReference type="EMBL" id="JAMZFT010000001">
    <property type="protein sequence ID" value="MCP1335438.1"/>
    <property type="molecule type" value="Genomic_DNA"/>
</dbReference>
<dbReference type="RefSeq" id="WP_269331384.1">
    <property type="nucleotide sequence ID" value="NZ_JAMZFT010000001.1"/>
</dbReference>
<evidence type="ECO:0000256" key="3">
    <source>
        <dbReference type="ARBA" id="ARBA00022475"/>
    </source>
</evidence>
<evidence type="ECO:0000256" key="5">
    <source>
        <dbReference type="ARBA" id="ARBA00022692"/>
    </source>
</evidence>
<feature type="transmembrane region" description="Helical" evidence="9">
    <location>
        <begin position="134"/>
        <end position="154"/>
    </location>
</feature>
<comment type="similarity">
    <text evidence="8 9">Belongs to the TRAP transporter small permease family.</text>
</comment>
<reference evidence="11" key="1">
    <citation type="submission" date="2022-06" db="EMBL/GenBank/DDBJ databases">
        <title>Isolation and Genomics of Futiania mangrovii gen. nov., sp. nov., a Rare and Metabolically-versatile member in the Class Alphaproteobacteria.</title>
        <authorList>
            <person name="Liu L."/>
            <person name="Huang W.-C."/>
            <person name="Pan J."/>
            <person name="Li J."/>
            <person name="Huang Y."/>
            <person name="Du H."/>
            <person name="Liu Y."/>
            <person name="Li M."/>
        </authorList>
    </citation>
    <scope>NUCLEOTIDE SEQUENCE</scope>
    <source>
        <strain evidence="11">FT118</strain>
    </source>
</reference>
<keyword evidence="5 9" id="KW-0812">Transmembrane</keyword>
<sequence>MRHPLQALHEGLLRLEIGGALVSGAFVLVIMLAGCAEIVGRGLFNAPIHGYLDIIEQTMVAVALFGVSYCQATLGNVRMTLLIGAMSGRPRWVAEAVSLLVCLFVALILMQGSWNHFLRAWQIGGSTAEIDIPTWISTLLVPVSFAVLSVRLVLQILDAVRVAVNPDTDPLVIPVMDHGHGAADEPKEDGAWTP</sequence>
<organism evidence="11 12">
    <name type="scientific">Futiania mangrovi</name>
    <dbReference type="NCBI Taxonomy" id="2959716"/>
    <lineage>
        <taxon>Bacteria</taxon>
        <taxon>Pseudomonadati</taxon>
        <taxon>Pseudomonadota</taxon>
        <taxon>Alphaproteobacteria</taxon>
        <taxon>Futianiales</taxon>
        <taxon>Futianiaceae</taxon>
        <taxon>Futiania</taxon>
    </lineage>
</organism>
<proteinExistence type="inferred from homology"/>
<feature type="domain" description="Tripartite ATP-independent periplasmic transporters DctQ component" evidence="10">
    <location>
        <begin position="30"/>
        <end position="161"/>
    </location>
</feature>
<evidence type="ECO:0000313" key="11">
    <source>
        <dbReference type="EMBL" id="MCP1335438.1"/>
    </source>
</evidence>
<evidence type="ECO:0000256" key="6">
    <source>
        <dbReference type="ARBA" id="ARBA00022989"/>
    </source>
</evidence>
<evidence type="ECO:0000259" key="10">
    <source>
        <dbReference type="Pfam" id="PF04290"/>
    </source>
</evidence>
<evidence type="ECO:0000256" key="1">
    <source>
        <dbReference type="ARBA" id="ARBA00004429"/>
    </source>
</evidence>
<comment type="function">
    <text evidence="9">Part of the tripartite ATP-independent periplasmic (TRAP) transport system.</text>
</comment>
<evidence type="ECO:0000313" key="12">
    <source>
        <dbReference type="Proteomes" id="UP001055804"/>
    </source>
</evidence>
<feature type="transmembrane region" description="Helical" evidence="9">
    <location>
        <begin position="54"/>
        <end position="72"/>
    </location>
</feature>
<feature type="transmembrane region" description="Helical" evidence="9">
    <location>
        <begin position="92"/>
        <end position="114"/>
    </location>
</feature>
<keyword evidence="6 9" id="KW-1133">Transmembrane helix</keyword>
<dbReference type="InterPro" id="IPR007387">
    <property type="entry name" value="TRAP_DctQ"/>
</dbReference>
<keyword evidence="4 9" id="KW-0997">Cell inner membrane</keyword>
<feature type="transmembrane region" description="Helical" evidence="9">
    <location>
        <begin position="12"/>
        <end position="34"/>
    </location>
</feature>
<evidence type="ECO:0000256" key="4">
    <source>
        <dbReference type="ARBA" id="ARBA00022519"/>
    </source>
</evidence>
<keyword evidence="2 9" id="KW-0813">Transport</keyword>